<keyword evidence="2" id="KW-0812">Transmembrane</keyword>
<gene>
    <name evidence="4" type="ORF">E1161_07110</name>
</gene>
<keyword evidence="2" id="KW-0472">Membrane</keyword>
<feature type="region of interest" description="Disordered" evidence="1">
    <location>
        <begin position="254"/>
        <end position="339"/>
    </location>
</feature>
<accession>A0A4R4UW73</accession>
<evidence type="ECO:0000256" key="1">
    <source>
        <dbReference type="SAM" id="MobiDB-lite"/>
    </source>
</evidence>
<dbReference type="RefSeq" id="WP_132620827.1">
    <property type="nucleotide sequence ID" value="NZ_SMKV01000006.1"/>
</dbReference>
<protein>
    <recommendedName>
        <fullName evidence="3">Outer membrane channel protein CpnT-like N-terminal domain-containing protein</fullName>
    </recommendedName>
</protein>
<comment type="caution">
    <text evidence="4">The sequence shown here is derived from an EMBL/GenBank/DDBJ whole genome shotgun (WGS) entry which is preliminary data.</text>
</comment>
<reference evidence="4 5" key="1">
    <citation type="submission" date="2019-03" db="EMBL/GenBank/DDBJ databases">
        <title>Draft genome sequences of novel Actinobacteria.</title>
        <authorList>
            <person name="Sahin N."/>
            <person name="Ay H."/>
            <person name="Saygin H."/>
        </authorList>
    </citation>
    <scope>NUCLEOTIDE SEQUENCE [LARGE SCALE GENOMIC DNA]</scope>
    <source>
        <strain evidence="4 5">16K404</strain>
    </source>
</reference>
<dbReference type="Proteomes" id="UP000294744">
    <property type="component" value="Unassembled WGS sequence"/>
</dbReference>
<dbReference type="InterPro" id="IPR036689">
    <property type="entry name" value="ESAT-6-like_sf"/>
</dbReference>
<keyword evidence="5" id="KW-1185">Reference proteome</keyword>
<feature type="domain" description="Outer membrane channel protein CpnT-like N-terminal" evidence="3">
    <location>
        <begin position="89"/>
        <end position="208"/>
    </location>
</feature>
<evidence type="ECO:0000259" key="3">
    <source>
        <dbReference type="Pfam" id="PF25547"/>
    </source>
</evidence>
<proteinExistence type="predicted"/>
<feature type="transmembrane region" description="Helical" evidence="2">
    <location>
        <begin position="188"/>
        <end position="211"/>
    </location>
</feature>
<organism evidence="4 5">
    <name type="scientific">Saccharopolyspora aridisoli</name>
    <dbReference type="NCBI Taxonomy" id="2530385"/>
    <lineage>
        <taxon>Bacteria</taxon>
        <taxon>Bacillati</taxon>
        <taxon>Actinomycetota</taxon>
        <taxon>Actinomycetes</taxon>
        <taxon>Pseudonocardiales</taxon>
        <taxon>Pseudonocardiaceae</taxon>
        <taxon>Saccharopolyspora</taxon>
    </lineage>
</organism>
<feature type="region of interest" description="Disordered" evidence="1">
    <location>
        <begin position="409"/>
        <end position="448"/>
    </location>
</feature>
<dbReference type="OrthoDB" id="4763957at2"/>
<name>A0A4R4UW73_9PSEU</name>
<keyword evidence="2" id="KW-1133">Transmembrane helix</keyword>
<feature type="compositionally biased region" description="Polar residues" evidence="1">
    <location>
        <begin position="290"/>
        <end position="306"/>
    </location>
</feature>
<feature type="compositionally biased region" description="Low complexity" evidence="1">
    <location>
        <begin position="279"/>
        <end position="289"/>
    </location>
</feature>
<dbReference type="Gene3D" id="1.10.287.1060">
    <property type="entry name" value="ESAT-6-like"/>
    <property type="match status" value="1"/>
</dbReference>
<evidence type="ECO:0000313" key="5">
    <source>
        <dbReference type="Proteomes" id="UP000294744"/>
    </source>
</evidence>
<dbReference type="AlphaFoldDB" id="A0A4R4UW73"/>
<dbReference type="InterPro" id="IPR057746">
    <property type="entry name" value="CpnT-like_N"/>
</dbReference>
<dbReference type="SUPFAM" id="SSF140453">
    <property type="entry name" value="EsxAB dimer-like"/>
    <property type="match status" value="1"/>
</dbReference>
<dbReference type="Pfam" id="PF25547">
    <property type="entry name" value="WXG100_2"/>
    <property type="match status" value="1"/>
</dbReference>
<evidence type="ECO:0000256" key="2">
    <source>
        <dbReference type="SAM" id="Phobius"/>
    </source>
</evidence>
<sequence length="448" mass="47830">MGEGVFTGFDSATDSVSGAGPVESAVQTFDSLGRLSEGDFLEAGLNVGAFGLDLLGAAMDPLGALASAGISWLIEHISFLRDGLDSLMGDPDTIKKGCQKWNDTALKLDEIAKQQKQALDSQVQNWEKSAADAFRKSHGQLSEEIAAVSKACTGMSETISNCGIATAALRGMVRDMIATFIWEVIRNAVIALAGSFATFGAAAAAFAAWTVGRGAMLLGKIASYMTKLIGAVGKVVSRLKTLLTKVDDIVRGMKRFGRGGDGPAPTRPTGATDAPPGPRSSGSESPPASTQASNADTTPSTSNDPSISARLDNWGQKKVDDSKADYQRRREEIDEKYQGSAWQRYKDSGDTYENWNRGWNNSTAEGISNAYTPYSPLERSGGGQMAHSVPNFHEGAGFVNKFAGDLFREGTKADDMKNEVSEPKTDDKSRADQIKNSQGDRVEEIRDR</sequence>
<dbReference type="EMBL" id="SMKV01000006">
    <property type="protein sequence ID" value="TDC94806.1"/>
    <property type="molecule type" value="Genomic_DNA"/>
</dbReference>
<evidence type="ECO:0000313" key="4">
    <source>
        <dbReference type="EMBL" id="TDC94806.1"/>
    </source>
</evidence>
<feature type="compositionally biased region" description="Basic and acidic residues" evidence="1">
    <location>
        <begin position="315"/>
        <end position="337"/>
    </location>
</feature>